<evidence type="ECO:0000259" key="2">
    <source>
        <dbReference type="SMART" id="SM00460"/>
    </source>
</evidence>
<proteinExistence type="predicted"/>
<dbReference type="PANTHER" id="PTHR33490:SF7">
    <property type="entry name" value="BLR2979 PROTEIN"/>
    <property type="match status" value="1"/>
</dbReference>
<evidence type="ECO:0000256" key="1">
    <source>
        <dbReference type="SAM" id="Coils"/>
    </source>
</evidence>
<dbReference type="Pfam" id="PF08379">
    <property type="entry name" value="Bact_transglu_N"/>
    <property type="match status" value="1"/>
</dbReference>
<feature type="domain" description="Transglutaminase-like" evidence="2">
    <location>
        <begin position="178"/>
        <end position="248"/>
    </location>
</feature>
<evidence type="ECO:0000313" key="4">
    <source>
        <dbReference type="Proteomes" id="UP000071641"/>
    </source>
</evidence>
<keyword evidence="3" id="KW-0808">Transferase</keyword>
<keyword evidence="4" id="KW-1185">Reference proteome</keyword>
<dbReference type="Gene3D" id="3.10.620.30">
    <property type="match status" value="1"/>
</dbReference>
<keyword evidence="1" id="KW-0175">Coiled coil</keyword>
<dbReference type="OrthoDB" id="5438043at2"/>
<sequence length="293" mass="32795">MKFRVQHKTTYSYSAPVTLCYNMAHLVPRDTDNQRCYNHWVNVTPSPVYQNEGVDYYGNKTFYFSIQEPHQTLTIDVVSYLDVQPTPWGAMVESHALTCGELREILKKAENEEARMASEFVLDSAQIQRSDNLAAFVDELFKDDQPVLKATMALTSKIFNEFTFDPAATDVTTPPEQVLEQKRGVCQDYAQLAIGCLRSVGLAARYMSGYIETLPPPGQERLVGADASHAWFAIFVPDVGWVEFDPTNNLIASDQHIVTGWGRDYADITPLQGVVFEGGDTHSLSVAVDVVRI</sequence>
<feature type="coiled-coil region" evidence="1">
    <location>
        <begin position="92"/>
        <end position="119"/>
    </location>
</feature>
<dbReference type="SUPFAM" id="SSF54001">
    <property type="entry name" value="Cysteine proteinases"/>
    <property type="match status" value="1"/>
</dbReference>
<dbReference type="SMART" id="SM00460">
    <property type="entry name" value="TGc"/>
    <property type="match status" value="1"/>
</dbReference>
<dbReference type="InterPro" id="IPR002931">
    <property type="entry name" value="Transglutaminase-like"/>
</dbReference>
<dbReference type="InterPro" id="IPR038765">
    <property type="entry name" value="Papain-like_cys_pep_sf"/>
</dbReference>
<dbReference type="Proteomes" id="UP000071641">
    <property type="component" value="Unassembled WGS sequence"/>
</dbReference>
<dbReference type="STRING" id="1796497.GCE9029_03313"/>
<accession>A0A128F888</accession>
<keyword evidence="3" id="KW-0012">Acyltransferase</keyword>
<dbReference type="AlphaFoldDB" id="A0A128F888"/>
<dbReference type="GO" id="GO:0003810">
    <property type="term" value="F:protein-glutamine gamma-glutamyltransferase activity"/>
    <property type="evidence" value="ECO:0007669"/>
    <property type="project" value="UniProtKB-EC"/>
</dbReference>
<evidence type="ECO:0000313" key="3">
    <source>
        <dbReference type="EMBL" id="CZF82584.1"/>
    </source>
</evidence>
<dbReference type="EMBL" id="FIZX01000002">
    <property type="protein sequence ID" value="CZF82584.1"/>
    <property type="molecule type" value="Genomic_DNA"/>
</dbReference>
<protein>
    <submittedName>
        <fullName evidence="3">Protein-glutamine gamma-glutamyltransferase</fullName>
        <ecNumber evidence="3">2.3.2.13</ecNumber>
    </submittedName>
</protein>
<name>A0A128F888_9GAMM</name>
<dbReference type="InterPro" id="IPR013589">
    <property type="entry name" value="Bac_transglu_N"/>
</dbReference>
<dbReference type="RefSeq" id="WP_062664824.1">
    <property type="nucleotide sequence ID" value="NZ_FIZX01000002.1"/>
</dbReference>
<gene>
    <name evidence="3" type="primary">tgpA</name>
    <name evidence="3" type="ORF">GCE9029_03313</name>
</gene>
<dbReference type="Pfam" id="PF01841">
    <property type="entry name" value="Transglut_core"/>
    <property type="match status" value="1"/>
</dbReference>
<reference evidence="4" key="1">
    <citation type="submission" date="2016-02" db="EMBL/GenBank/DDBJ databases">
        <authorList>
            <person name="Rodrigo-Torres Lidia"/>
            <person name="Arahal R.David."/>
        </authorList>
    </citation>
    <scope>NUCLEOTIDE SEQUENCE [LARGE SCALE GENOMIC DNA]</scope>
    <source>
        <strain evidence="4">CECT 9029</strain>
    </source>
</reference>
<organism evidence="3 4">
    <name type="scientific">Grimontia celer</name>
    <dbReference type="NCBI Taxonomy" id="1796497"/>
    <lineage>
        <taxon>Bacteria</taxon>
        <taxon>Pseudomonadati</taxon>
        <taxon>Pseudomonadota</taxon>
        <taxon>Gammaproteobacteria</taxon>
        <taxon>Vibrionales</taxon>
        <taxon>Vibrionaceae</taxon>
        <taxon>Grimontia</taxon>
    </lineage>
</organism>
<dbReference type="EC" id="2.3.2.13" evidence="3"/>
<dbReference type="PANTHER" id="PTHR33490">
    <property type="entry name" value="BLR5614 PROTEIN-RELATED"/>
    <property type="match status" value="1"/>
</dbReference>